<reference evidence="1" key="1">
    <citation type="journal article" date="2015" name="Nature">
        <title>Complex archaea that bridge the gap between prokaryotes and eukaryotes.</title>
        <authorList>
            <person name="Spang A."/>
            <person name="Saw J.H."/>
            <person name="Jorgensen S.L."/>
            <person name="Zaremba-Niedzwiedzka K."/>
            <person name="Martijn J."/>
            <person name="Lind A.E."/>
            <person name="van Eijk R."/>
            <person name="Schleper C."/>
            <person name="Guy L."/>
            <person name="Ettema T.J."/>
        </authorList>
    </citation>
    <scope>NUCLEOTIDE SEQUENCE</scope>
</reference>
<name>A0A0F9L0M4_9ZZZZ</name>
<dbReference type="AlphaFoldDB" id="A0A0F9L0M4"/>
<dbReference type="EMBL" id="LAZR01000743">
    <property type="protein sequence ID" value="KKN58995.1"/>
    <property type="molecule type" value="Genomic_DNA"/>
</dbReference>
<comment type="caution">
    <text evidence="1">The sequence shown here is derived from an EMBL/GenBank/DDBJ whole genome shotgun (WGS) entry which is preliminary data.</text>
</comment>
<protein>
    <submittedName>
        <fullName evidence="1">Uncharacterized protein</fullName>
    </submittedName>
</protein>
<sequence>MENGDLVIKYKIELSIDNKLDKQIEKCLKTLGYKWRGSGISISDNIRDISFSKE</sequence>
<dbReference type="EMBL" id="LAZR01006994">
    <property type="protein sequence ID" value="KKM88189.1"/>
    <property type="molecule type" value="Genomic_DNA"/>
</dbReference>
<accession>A0A0F9L0M4</accession>
<evidence type="ECO:0000313" key="1">
    <source>
        <dbReference type="EMBL" id="KKM88189.1"/>
    </source>
</evidence>
<organism evidence="1">
    <name type="scientific">marine sediment metagenome</name>
    <dbReference type="NCBI Taxonomy" id="412755"/>
    <lineage>
        <taxon>unclassified sequences</taxon>
        <taxon>metagenomes</taxon>
        <taxon>ecological metagenomes</taxon>
    </lineage>
</organism>
<evidence type="ECO:0000313" key="2">
    <source>
        <dbReference type="EMBL" id="KKN58995.1"/>
    </source>
</evidence>
<proteinExistence type="predicted"/>
<gene>
    <name evidence="2" type="ORF">LCGC14_0546700</name>
    <name evidence="1" type="ORF">LCGC14_1261310</name>
</gene>